<evidence type="ECO:0000313" key="2">
    <source>
        <dbReference type="Proteomes" id="UP000322234"/>
    </source>
</evidence>
<dbReference type="AlphaFoldDB" id="A0A6B0RHS1"/>
<gene>
    <name evidence="1" type="ORF">E5288_WYG017775</name>
</gene>
<name>A0A6B0RHS1_9CETA</name>
<accession>A0A6B0RHS1</accession>
<evidence type="ECO:0000313" key="1">
    <source>
        <dbReference type="EMBL" id="MXQ87576.1"/>
    </source>
</evidence>
<dbReference type="Proteomes" id="UP000322234">
    <property type="component" value="Unassembled WGS sequence"/>
</dbReference>
<protein>
    <submittedName>
        <fullName evidence="1">Uncharacterized protein</fullName>
    </submittedName>
</protein>
<proteinExistence type="predicted"/>
<sequence length="111" mass="12873">MARRNEILIHFGHILALKRKDSSEQSYSPIRVSVIISALKKDGTWKPEKPELLRLSEKHSVVRLQEGTALTFQKAEVKLKQPVFNKYEFWPENKEKAQQKAKVIGTEEENT</sequence>
<comment type="caution">
    <text evidence="1">The sequence shown here is derived from an EMBL/GenBank/DDBJ whole genome shotgun (WGS) entry which is preliminary data.</text>
</comment>
<organism evidence="1 2">
    <name type="scientific">Bos mutus</name>
    <name type="common">wild yak</name>
    <dbReference type="NCBI Taxonomy" id="72004"/>
    <lineage>
        <taxon>Eukaryota</taxon>
        <taxon>Metazoa</taxon>
        <taxon>Chordata</taxon>
        <taxon>Craniata</taxon>
        <taxon>Vertebrata</taxon>
        <taxon>Euteleostomi</taxon>
        <taxon>Mammalia</taxon>
        <taxon>Eutheria</taxon>
        <taxon>Laurasiatheria</taxon>
        <taxon>Artiodactyla</taxon>
        <taxon>Ruminantia</taxon>
        <taxon>Pecora</taxon>
        <taxon>Bovidae</taxon>
        <taxon>Bovinae</taxon>
        <taxon>Bos</taxon>
    </lineage>
</organism>
<dbReference type="EMBL" id="VBQZ03000039">
    <property type="protein sequence ID" value="MXQ87576.1"/>
    <property type="molecule type" value="Genomic_DNA"/>
</dbReference>
<reference evidence="1" key="1">
    <citation type="submission" date="2019-10" db="EMBL/GenBank/DDBJ databases">
        <title>The sequence and de novo assembly of the wild yak genome.</title>
        <authorList>
            <person name="Liu Y."/>
        </authorList>
    </citation>
    <scope>NUCLEOTIDE SEQUENCE [LARGE SCALE GENOMIC DNA]</scope>
    <source>
        <strain evidence="1">WY2019</strain>
    </source>
</reference>
<keyword evidence="2" id="KW-1185">Reference proteome</keyword>